<protein>
    <recommendedName>
        <fullName evidence="3">Transposase</fullName>
    </recommendedName>
</protein>
<evidence type="ECO:0000313" key="2">
    <source>
        <dbReference type="Proteomes" id="UP001595839"/>
    </source>
</evidence>
<evidence type="ECO:0008006" key="3">
    <source>
        <dbReference type="Google" id="ProtNLM"/>
    </source>
</evidence>
<dbReference type="EMBL" id="JBHSFK010000003">
    <property type="protein sequence ID" value="MFC4498906.1"/>
    <property type="molecule type" value="Genomic_DNA"/>
</dbReference>
<comment type="caution">
    <text evidence="1">The sequence shown here is derived from an EMBL/GenBank/DDBJ whole genome shotgun (WGS) entry which is preliminary data.</text>
</comment>
<proteinExistence type="predicted"/>
<name>A0ABV9AJE1_9ACTN</name>
<reference evidence="2" key="1">
    <citation type="journal article" date="2019" name="Int. J. Syst. Evol. Microbiol.">
        <title>The Global Catalogue of Microorganisms (GCM) 10K type strain sequencing project: providing services to taxonomists for standard genome sequencing and annotation.</title>
        <authorList>
            <consortium name="The Broad Institute Genomics Platform"/>
            <consortium name="The Broad Institute Genome Sequencing Center for Infectious Disease"/>
            <person name="Wu L."/>
            <person name="Ma J."/>
        </authorList>
    </citation>
    <scope>NUCLEOTIDE SEQUENCE [LARGE SCALE GENOMIC DNA]</scope>
    <source>
        <strain evidence="2">CGMCC 4.7177</strain>
    </source>
</reference>
<dbReference type="Proteomes" id="UP001595839">
    <property type="component" value="Unassembled WGS sequence"/>
</dbReference>
<evidence type="ECO:0000313" key="1">
    <source>
        <dbReference type="EMBL" id="MFC4498906.1"/>
    </source>
</evidence>
<sequence length="41" mass="4508">MIELATAQIALQALVIAAVLNSSREQGSWAEPPFHMKPTTW</sequence>
<dbReference type="RefSeq" id="WP_381179848.1">
    <property type="nucleotide sequence ID" value="NZ_JBHSFK010000003.1"/>
</dbReference>
<keyword evidence="2" id="KW-1185">Reference proteome</keyword>
<accession>A0ABV9AJE1</accession>
<gene>
    <name evidence="1" type="ORF">ACFPIH_05120</name>
</gene>
<organism evidence="1 2">
    <name type="scientific">Streptomyces vulcanius</name>
    <dbReference type="NCBI Taxonomy" id="1441876"/>
    <lineage>
        <taxon>Bacteria</taxon>
        <taxon>Bacillati</taxon>
        <taxon>Actinomycetota</taxon>
        <taxon>Actinomycetes</taxon>
        <taxon>Kitasatosporales</taxon>
        <taxon>Streptomycetaceae</taxon>
        <taxon>Streptomyces</taxon>
    </lineage>
</organism>